<dbReference type="GO" id="GO:0030163">
    <property type="term" value="P:protein catabolic process"/>
    <property type="evidence" value="ECO:0007669"/>
    <property type="project" value="UniProtKB-ARBA"/>
</dbReference>
<dbReference type="Gene3D" id="1.25.40.420">
    <property type="match status" value="1"/>
</dbReference>
<dbReference type="SUPFAM" id="SSF54695">
    <property type="entry name" value="POZ domain"/>
    <property type="match status" value="1"/>
</dbReference>
<feature type="domain" description="BTB" evidence="1">
    <location>
        <begin position="334"/>
        <end position="401"/>
    </location>
</feature>
<dbReference type="PANTHER" id="PTHR24413">
    <property type="entry name" value="SPECKLE-TYPE POZ PROTEIN"/>
    <property type="match status" value="1"/>
</dbReference>
<dbReference type="InterPro" id="IPR002083">
    <property type="entry name" value="MATH/TRAF_dom"/>
</dbReference>
<sequence length="526" mass="60588">MSKIYAYNIHWKIVNFSYLWHVKGERLDSPLFSLNGLDKTKWKLRLYPRGDTSGNYIAYFLRREAVDPGPDPIEVAFELSLQALVGCEPSSFLFTEPFAKDQAWGKHEMIKREDVFGAKKEIFLRHDDTLTAFCGLRKSNEETEKNIVSLYARTIVKVEKRAFEWNIHQFSLLEPLKRQSFSIKSGPEKLLMNLELFLDGQCCEEMINIDIVSHDPVIKYITFKFFLLDDMGKELDCGHQEFYAGDLTEGVAFNLLVTKKKLIEKKDVYLPKDVLSLHCECVFTTGVAFEGIERTHIGASPAEASDRVVEDKQTCISDELRKALKVIHDEGLFSDMKLRAASETFSVHKNILAARSPAFKVMFERAAKKNSQECVDISDFDNDTARQMILYLYTDTLDKLSWEKALKLYVAAVKYDITALKKECTNFVKENLTPENVCKILILVNMFQDKDLKRAVQEYILQHDKDIFSSNDWKCNGKFFVTLGNCLFYNEDVDKKKTRCFPAIQTTSMESREQGIMKKSLLHPVV</sequence>
<dbReference type="InterPro" id="IPR011333">
    <property type="entry name" value="SKP1/BTB/POZ_sf"/>
</dbReference>
<dbReference type="CDD" id="cd18186">
    <property type="entry name" value="BTB_POZ_ZBTB_KLHL-like"/>
    <property type="match status" value="1"/>
</dbReference>
<dbReference type="OrthoDB" id="6359816at2759"/>
<organism evidence="3 4">
    <name type="scientific">Trichonephila inaurata madagascariensis</name>
    <dbReference type="NCBI Taxonomy" id="2747483"/>
    <lineage>
        <taxon>Eukaryota</taxon>
        <taxon>Metazoa</taxon>
        <taxon>Ecdysozoa</taxon>
        <taxon>Arthropoda</taxon>
        <taxon>Chelicerata</taxon>
        <taxon>Arachnida</taxon>
        <taxon>Araneae</taxon>
        <taxon>Araneomorphae</taxon>
        <taxon>Entelegynae</taxon>
        <taxon>Araneoidea</taxon>
        <taxon>Nephilidae</taxon>
        <taxon>Trichonephila</taxon>
        <taxon>Trichonephila inaurata</taxon>
    </lineage>
</organism>
<dbReference type="PROSITE" id="PS50097">
    <property type="entry name" value="BTB"/>
    <property type="match status" value="1"/>
</dbReference>
<dbReference type="Pfam" id="PF00651">
    <property type="entry name" value="BTB"/>
    <property type="match status" value="1"/>
</dbReference>
<evidence type="ECO:0000259" key="1">
    <source>
        <dbReference type="PROSITE" id="PS50097"/>
    </source>
</evidence>
<dbReference type="InterPro" id="IPR000210">
    <property type="entry name" value="BTB/POZ_dom"/>
</dbReference>
<dbReference type="SMART" id="SM00225">
    <property type="entry name" value="BTB"/>
    <property type="match status" value="1"/>
</dbReference>
<dbReference type="AlphaFoldDB" id="A0A8X6YQS4"/>
<dbReference type="EMBL" id="BMAV01021312">
    <property type="protein sequence ID" value="GFY75331.1"/>
    <property type="molecule type" value="Genomic_DNA"/>
</dbReference>
<name>A0A8X6YQS4_9ARAC</name>
<evidence type="ECO:0000313" key="3">
    <source>
        <dbReference type="EMBL" id="GFY75331.1"/>
    </source>
</evidence>
<dbReference type="CDD" id="cd14733">
    <property type="entry name" value="BACK"/>
    <property type="match status" value="1"/>
</dbReference>
<dbReference type="Gene3D" id="3.30.710.10">
    <property type="entry name" value="Potassium Channel Kv1.1, Chain A"/>
    <property type="match status" value="1"/>
</dbReference>
<evidence type="ECO:0000259" key="2">
    <source>
        <dbReference type="PROSITE" id="PS50144"/>
    </source>
</evidence>
<dbReference type="SUPFAM" id="SSF49599">
    <property type="entry name" value="TRAF domain-like"/>
    <property type="match status" value="1"/>
</dbReference>
<comment type="caution">
    <text evidence="3">The sequence shown here is derived from an EMBL/GenBank/DDBJ whole genome shotgun (WGS) entry which is preliminary data.</text>
</comment>
<proteinExistence type="predicted"/>
<dbReference type="InterPro" id="IPR008974">
    <property type="entry name" value="TRAF-like"/>
</dbReference>
<feature type="domain" description="MATH" evidence="2">
    <location>
        <begin position="6"/>
        <end position="136"/>
    </location>
</feature>
<keyword evidence="4" id="KW-1185">Reference proteome</keyword>
<reference evidence="3" key="1">
    <citation type="submission" date="2020-08" db="EMBL/GenBank/DDBJ databases">
        <title>Multicomponent nature underlies the extraordinary mechanical properties of spider dragline silk.</title>
        <authorList>
            <person name="Kono N."/>
            <person name="Nakamura H."/>
            <person name="Mori M."/>
            <person name="Yoshida Y."/>
            <person name="Ohtoshi R."/>
            <person name="Malay A.D."/>
            <person name="Moran D.A.P."/>
            <person name="Tomita M."/>
            <person name="Numata K."/>
            <person name="Arakawa K."/>
        </authorList>
    </citation>
    <scope>NUCLEOTIDE SEQUENCE</scope>
</reference>
<dbReference type="CDD" id="cd00121">
    <property type="entry name" value="MATH"/>
    <property type="match status" value="1"/>
</dbReference>
<protein>
    <submittedName>
        <fullName evidence="3">TD and POZ domain-containing protein 5</fullName>
    </submittedName>
</protein>
<dbReference type="Pfam" id="PF22486">
    <property type="entry name" value="MATH_2"/>
    <property type="match status" value="1"/>
</dbReference>
<evidence type="ECO:0000313" key="4">
    <source>
        <dbReference type="Proteomes" id="UP000886998"/>
    </source>
</evidence>
<dbReference type="Gene3D" id="2.60.210.10">
    <property type="entry name" value="Apoptosis, Tumor Necrosis Factor Receptor Associated Protein 2, Chain A"/>
    <property type="match status" value="1"/>
</dbReference>
<gene>
    <name evidence="3" type="primary">Tdpoz5_39</name>
    <name evidence="3" type="ORF">TNIN_349401</name>
</gene>
<accession>A0A8X6YQS4</accession>
<dbReference type="Proteomes" id="UP000886998">
    <property type="component" value="Unassembled WGS sequence"/>
</dbReference>
<dbReference type="PROSITE" id="PS50144">
    <property type="entry name" value="MATH"/>
    <property type="match status" value="1"/>
</dbReference>